<dbReference type="Proteomes" id="UP000039370">
    <property type="component" value="Unassembled WGS sequence"/>
</dbReference>
<reference evidence="2" key="1">
    <citation type="submission" date="2015-01" db="EMBL/GenBank/DDBJ databases">
        <authorList>
            <person name="MANFREDI Pablo"/>
        </authorList>
    </citation>
    <scope>NUCLEOTIDE SEQUENCE [LARGE SCALE GENOMIC DNA]</scope>
    <source>
        <strain evidence="2">Cc11</strain>
    </source>
</reference>
<name>A0A0B7IU80_9FLAO</name>
<evidence type="ECO:0000313" key="2">
    <source>
        <dbReference type="Proteomes" id="UP000039370"/>
    </source>
</evidence>
<proteinExistence type="predicted"/>
<evidence type="ECO:0000313" key="1">
    <source>
        <dbReference type="EMBL" id="CEN53508.1"/>
    </source>
</evidence>
<dbReference type="AlphaFoldDB" id="A0A0B7IU80"/>
<dbReference type="PROSITE" id="PS51257">
    <property type="entry name" value="PROKAR_LIPOPROTEIN"/>
    <property type="match status" value="1"/>
</dbReference>
<organism evidence="1 2">
    <name type="scientific">Capnocytophaga canimorsus</name>
    <dbReference type="NCBI Taxonomy" id="28188"/>
    <lineage>
        <taxon>Bacteria</taxon>
        <taxon>Pseudomonadati</taxon>
        <taxon>Bacteroidota</taxon>
        <taxon>Flavobacteriia</taxon>
        <taxon>Flavobacteriales</taxon>
        <taxon>Flavobacteriaceae</taxon>
        <taxon>Capnocytophaga</taxon>
    </lineage>
</organism>
<gene>
    <name evidence="1" type="ORF">CCAN11_950004</name>
</gene>
<accession>A0A0B7IU80</accession>
<protein>
    <submittedName>
        <fullName evidence="1">Uncharacterized protein</fullName>
    </submittedName>
</protein>
<dbReference type="EMBL" id="CDOK01000245">
    <property type="protein sequence ID" value="CEN53508.1"/>
    <property type="molecule type" value="Genomic_DNA"/>
</dbReference>
<sequence length="68" mass="7428">MKKIALFLVAFVVLVGCNRGGKGSGNSDPLLYKEYISAFTGGIISSAEPIEITFNKEISEEKLKKFQT</sequence>